<reference evidence="2 3" key="2">
    <citation type="submission" date="2018-06" db="EMBL/GenBank/DDBJ databases">
        <title>Sequencing of bacterial isolates from soil warming experiment in Harvard Forest, Massachusetts, USA.</title>
        <authorList>
            <person name="Deangelis K.PhD."/>
        </authorList>
    </citation>
    <scope>NUCLEOTIDE SEQUENCE [LARGE SCALE GENOMIC DNA]</scope>
    <source>
        <strain evidence="2 3">GAS496</strain>
    </source>
</reference>
<name>A0A318HMC3_9MYCO</name>
<organism evidence="2 3">
    <name type="scientific">Mycolicibacterium moriokaense</name>
    <dbReference type="NCBI Taxonomy" id="39691"/>
    <lineage>
        <taxon>Bacteria</taxon>
        <taxon>Bacillati</taxon>
        <taxon>Actinomycetota</taxon>
        <taxon>Actinomycetes</taxon>
        <taxon>Mycobacteriales</taxon>
        <taxon>Mycobacteriaceae</taxon>
        <taxon>Mycolicibacterium</taxon>
    </lineage>
</organism>
<feature type="chain" id="PRO_5016378310" evidence="1">
    <location>
        <begin position="33"/>
        <end position="91"/>
    </location>
</feature>
<feature type="signal peptide" evidence="1">
    <location>
        <begin position="1"/>
        <end position="32"/>
    </location>
</feature>
<dbReference type="AlphaFoldDB" id="A0A318HMC3"/>
<evidence type="ECO:0000256" key="1">
    <source>
        <dbReference type="SAM" id="SignalP"/>
    </source>
</evidence>
<dbReference type="Proteomes" id="UP000247781">
    <property type="component" value="Unassembled WGS sequence"/>
</dbReference>
<evidence type="ECO:0000313" key="3">
    <source>
        <dbReference type="Proteomes" id="UP000247781"/>
    </source>
</evidence>
<evidence type="ECO:0000313" key="2">
    <source>
        <dbReference type="EMBL" id="PXX12955.1"/>
    </source>
</evidence>
<sequence>MRTKLPAVVGGAAVVAATLVVLATSDPGQAVAGSGNGAANSQYFPPTVTAMTWGATVTAAPATTVLQTSVASPTAKASQLASECTTTGQCP</sequence>
<comment type="caution">
    <text evidence="2">The sequence shown here is derived from an EMBL/GenBank/DDBJ whole genome shotgun (WGS) entry which is preliminary data.</text>
</comment>
<protein>
    <submittedName>
        <fullName evidence="2">Uncharacterized protein</fullName>
    </submittedName>
</protein>
<dbReference type="RefSeq" id="WP_146220952.1">
    <property type="nucleotide sequence ID" value="NZ_QJJU01000001.1"/>
</dbReference>
<proteinExistence type="predicted"/>
<accession>A0A318HMC3</accession>
<keyword evidence="1" id="KW-0732">Signal</keyword>
<gene>
    <name evidence="2" type="ORF">C8E89_101103</name>
</gene>
<reference evidence="3" key="1">
    <citation type="submission" date="2018-05" db="EMBL/GenBank/DDBJ databases">
        <authorList>
            <person name="Deangelis K."/>
            <person name="Huntemann M."/>
            <person name="Clum A."/>
            <person name="Pillay M."/>
            <person name="Palaniappan K."/>
            <person name="Varghese N."/>
            <person name="Mikhailova N."/>
            <person name="Stamatis D."/>
            <person name="Reddy T."/>
            <person name="Daum C."/>
            <person name="Shapiro N."/>
            <person name="Ivanova N."/>
            <person name="Kyrpides N."/>
            <person name="Woyke T."/>
        </authorList>
    </citation>
    <scope>NUCLEOTIDE SEQUENCE [LARGE SCALE GENOMIC DNA]</scope>
    <source>
        <strain evidence="3">GAS496</strain>
    </source>
</reference>
<dbReference type="EMBL" id="QJJU01000001">
    <property type="protein sequence ID" value="PXX12955.1"/>
    <property type="molecule type" value="Genomic_DNA"/>
</dbReference>
<keyword evidence="3" id="KW-1185">Reference proteome</keyword>